<dbReference type="GO" id="GO:0000155">
    <property type="term" value="F:phosphorelay sensor kinase activity"/>
    <property type="evidence" value="ECO:0007669"/>
    <property type="project" value="InterPro"/>
</dbReference>
<dbReference type="GO" id="GO:0016020">
    <property type="term" value="C:membrane"/>
    <property type="evidence" value="ECO:0007669"/>
    <property type="project" value="InterPro"/>
</dbReference>
<name>A0A4R6MTB9_9BURK</name>
<evidence type="ECO:0000256" key="1">
    <source>
        <dbReference type="SAM" id="Coils"/>
    </source>
</evidence>
<evidence type="ECO:0000259" key="3">
    <source>
        <dbReference type="Pfam" id="PF06580"/>
    </source>
</evidence>
<sequence>MSRQMSAEAGAAAGAVAGLAAPLRRLWRDWRSLSRSEFMGLMLLALGFGLIDLSALVDLGGYIDIGEDPHWLAALCRQLFLPVIVTLLMMLCVLPPLNRQPDHPQRLLRLALATLIGTLLTQLALRGLVGVLDWPSVDELLNAQKGKAKRPTSPTLGFLGQTLQIFILAMLAVGLIEWQRRRRRAEASLARLQHEQQQLARRALANRLAALQAQVEPQFLFDTLVEIEQAYAQGRPEAAPQMERLIHHLRVALPRLREPHVSPAHEAELLHSYLAVLAGRQQQALQFSHHCPESLRDTPLPPMLLLPLLQRALRKATPRLPRHCSFTLETLEDGRGLRLLLALDLPGLCGDDAELQALAERLRALVGGPAELRCRSSEDATLFTLELTS</sequence>
<dbReference type="InterPro" id="IPR050640">
    <property type="entry name" value="Bact_2-comp_sensor_kinase"/>
</dbReference>
<keyword evidence="2" id="KW-0812">Transmembrane</keyword>
<keyword evidence="2" id="KW-0472">Membrane</keyword>
<keyword evidence="4" id="KW-0418">Kinase</keyword>
<dbReference type="InterPro" id="IPR010559">
    <property type="entry name" value="Sig_transdc_His_kin_internal"/>
</dbReference>
<feature type="transmembrane region" description="Helical" evidence="2">
    <location>
        <begin position="38"/>
        <end position="59"/>
    </location>
</feature>
<dbReference type="AlphaFoldDB" id="A0A4R6MTB9"/>
<keyword evidence="4" id="KW-0808">Transferase</keyword>
<dbReference type="Pfam" id="PF06580">
    <property type="entry name" value="His_kinase"/>
    <property type="match status" value="1"/>
</dbReference>
<keyword evidence="5" id="KW-1185">Reference proteome</keyword>
<protein>
    <submittedName>
        <fullName evidence="4">Histidine kinase</fullName>
    </submittedName>
</protein>
<dbReference type="PANTHER" id="PTHR34220">
    <property type="entry name" value="SENSOR HISTIDINE KINASE YPDA"/>
    <property type="match status" value="1"/>
</dbReference>
<proteinExistence type="predicted"/>
<feature type="coiled-coil region" evidence="1">
    <location>
        <begin position="175"/>
        <end position="214"/>
    </location>
</feature>
<keyword evidence="2" id="KW-1133">Transmembrane helix</keyword>
<comment type="caution">
    <text evidence="4">The sequence shown here is derived from an EMBL/GenBank/DDBJ whole genome shotgun (WGS) entry which is preliminary data.</text>
</comment>
<dbReference type="OrthoDB" id="8877150at2"/>
<gene>
    <name evidence="4" type="ORF">DFR39_11430</name>
</gene>
<accession>A0A4R6MTB9</accession>
<keyword evidence="1" id="KW-0175">Coiled coil</keyword>
<feature type="transmembrane region" description="Helical" evidence="2">
    <location>
        <begin position="156"/>
        <end position="176"/>
    </location>
</feature>
<evidence type="ECO:0000313" key="5">
    <source>
        <dbReference type="Proteomes" id="UP000295357"/>
    </source>
</evidence>
<feature type="transmembrane region" description="Helical" evidence="2">
    <location>
        <begin position="110"/>
        <end position="132"/>
    </location>
</feature>
<organism evidence="4 5">
    <name type="scientific">Roseateles asaccharophilus</name>
    <dbReference type="NCBI Taxonomy" id="582607"/>
    <lineage>
        <taxon>Bacteria</taxon>
        <taxon>Pseudomonadati</taxon>
        <taxon>Pseudomonadota</taxon>
        <taxon>Betaproteobacteria</taxon>
        <taxon>Burkholderiales</taxon>
        <taxon>Sphaerotilaceae</taxon>
        <taxon>Roseateles</taxon>
    </lineage>
</organism>
<feature type="transmembrane region" description="Helical" evidence="2">
    <location>
        <begin position="79"/>
        <end position="98"/>
    </location>
</feature>
<evidence type="ECO:0000313" key="4">
    <source>
        <dbReference type="EMBL" id="TDP04541.1"/>
    </source>
</evidence>
<evidence type="ECO:0000256" key="2">
    <source>
        <dbReference type="SAM" id="Phobius"/>
    </source>
</evidence>
<dbReference type="PANTHER" id="PTHR34220:SF9">
    <property type="entry name" value="SIGNAL TRANSDUCTION HISTIDINE KINASE INTERNAL REGION DOMAIN-CONTAINING PROTEIN"/>
    <property type="match status" value="1"/>
</dbReference>
<dbReference type="EMBL" id="SNXE01000014">
    <property type="protein sequence ID" value="TDP04541.1"/>
    <property type="molecule type" value="Genomic_DNA"/>
</dbReference>
<dbReference type="Proteomes" id="UP000295357">
    <property type="component" value="Unassembled WGS sequence"/>
</dbReference>
<reference evidence="4 5" key="1">
    <citation type="submission" date="2019-03" db="EMBL/GenBank/DDBJ databases">
        <title>Genomic Encyclopedia of Type Strains, Phase IV (KMG-IV): sequencing the most valuable type-strain genomes for metagenomic binning, comparative biology and taxonomic classification.</title>
        <authorList>
            <person name="Goeker M."/>
        </authorList>
    </citation>
    <scope>NUCLEOTIDE SEQUENCE [LARGE SCALE GENOMIC DNA]</scope>
    <source>
        <strain evidence="4 5">DSM 25082</strain>
    </source>
</reference>
<feature type="domain" description="Signal transduction histidine kinase internal region" evidence="3">
    <location>
        <begin position="207"/>
        <end position="282"/>
    </location>
</feature>